<evidence type="ECO:0000256" key="2">
    <source>
        <dbReference type="SAM" id="SignalP"/>
    </source>
</evidence>
<keyword evidence="3" id="KW-1185">Reference proteome</keyword>
<dbReference type="Proteomes" id="UP000887540">
    <property type="component" value="Unplaced"/>
</dbReference>
<feature type="signal peptide" evidence="2">
    <location>
        <begin position="1"/>
        <end position="15"/>
    </location>
</feature>
<proteinExistence type="predicted"/>
<evidence type="ECO:0000313" key="4">
    <source>
        <dbReference type="WBParaSite" id="ACRNAN_scaffold1898.g11231.t1"/>
    </source>
</evidence>
<feature type="chain" id="PRO_5037479009" evidence="2">
    <location>
        <begin position="16"/>
        <end position="139"/>
    </location>
</feature>
<name>A0A914D4J7_9BILA</name>
<dbReference type="WBParaSite" id="ACRNAN_scaffold1898.g11231.t1">
    <property type="protein sequence ID" value="ACRNAN_scaffold1898.g11231.t1"/>
    <property type="gene ID" value="ACRNAN_scaffold1898.g11231"/>
</dbReference>
<evidence type="ECO:0000313" key="3">
    <source>
        <dbReference type="Proteomes" id="UP000887540"/>
    </source>
</evidence>
<keyword evidence="1" id="KW-0472">Membrane</keyword>
<organism evidence="3 4">
    <name type="scientific">Acrobeloides nanus</name>
    <dbReference type="NCBI Taxonomy" id="290746"/>
    <lineage>
        <taxon>Eukaryota</taxon>
        <taxon>Metazoa</taxon>
        <taxon>Ecdysozoa</taxon>
        <taxon>Nematoda</taxon>
        <taxon>Chromadorea</taxon>
        <taxon>Rhabditida</taxon>
        <taxon>Tylenchina</taxon>
        <taxon>Cephalobomorpha</taxon>
        <taxon>Cephaloboidea</taxon>
        <taxon>Cephalobidae</taxon>
        <taxon>Acrobeloides</taxon>
    </lineage>
</organism>
<protein>
    <submittedName>
        <fullName evidence="4">G-protein coupled receptors family 1 profile domain-containing protein</fullName>
    </submittedName>
</protein>
<keyword evidence="1" id="KW-0812">Transmembrane</keyword>
<keyword evidence="1" id="KW-1133">Transmembrane helix</keyword>
<accession>A0A914D4J7</accession>
<reference evidence="4" key="1">
    <citation type="submission" date="2022-11" db="UniProtKB">
        <authorList>
            <consortium name="WormBaseParasite"/>
        </authorList>
    </citation>
    <scope>IDENTIFICATION</scope>
</reference>
<dbReference type="AlphaFoldDB" id="A0A914D4J7"/>
<keyword evidence="2" id="KW-0732">Signal</keyword>
<sequence>MTILLVLVISTIIVSNNDYGSVQITSTCEFSGSTFPIINAIRKNLIRYNIIVSAIVLNELFLTVLPDIILIILPDTPYRYALFTLTLVKDLINVIVINFMQKHLYLHYLNKIVKIFKPTTSVQMVKGWTVSRSNTQGRS</sequence>
<feature type="transmembrane region" description="Helical" evidence="1">
    <location>
        <begin position="50"/>
        <end position="74"/>
    </location>
</feature>
<feature type="transmembrane region" description="Helical" evidence="1">
    <location>
        <begin position="80"/>
        <end position="100"/>
    </location>
</feature>
<evidence type="ECO:0000256" key="1">
    <source>
        <dbReference type="SAM" id="Phobius"/>
    </source>
</evidence>